<dbReference type="AlphaFoldDB" id="A0A098TIQ4"/>
<dbReference type="EMBL" id="JJML01000026">
    <property type="protein sequence ID" value="KGF72440.1"/>
    <property type="molecule type" value="Genomic_DNA"/>
</dbReference>
<reference evidence="1 2" key="1">
    <citation type="journal article" date="2014" name="Mol. Ecol.">
        <title>Evolution of Synechococcus.</title>
        <authorList>
            <person name="Dvorak P."/>
            <person name="Casamatta D."/>
            <person name="Hasler P."/>
            <person name="Poulickova A."/>
            <person name="Ondrej V."/>
            <person name="Sanges R."/>
        </authorList>
    </citation>
    <scope>NUCLEOTIDE SEQUENCE [LARGE SCALE GENOMIC DNA]</scope>
    <source>
        <strain evidence="1 2">CAUP A 1101</strain>
    </source>
</reference>
<organism evidence="1 2">
    <name type="scientific">Neosynechococcus sphagnicola sy1</name>
    <dbReference type="NCBI Taxonomy" id="1497020"/>
    <lineage>
        <taxon>Bacteria</taxon>
        <taxon>Bacillati</taxon>
        <taxon>Cyanobacteriota</taxon>
        <taxon>Cyanophyceae</taxon>
        <taxon>Neosynechococcales</taxon>
        <taxon>Neosynechococcaceae</taxon>
        <taxon>Neosynechococcus</taxon>
    </lineage>
</organism>
<dbReference type="RefSeq" id="WP_036533747.1">
    <property type="nucleotide sequence ID" value="NZ_JJML01000026.1"/>
</dbReference>
<dbReference type="Proteomes" id="UP000030170">
    <property type="component" value="Unassembled WGS sequence"/>
</dbReference>
<evidence type="ECO:0000313" key="2">
    <source>
        <dbReference type="Proteomes" id="UP000030170"/>
    </source>
</evidence>
<proteinExistence type="predicted"/>
<sequence>MGVAIIGAILIPGKAAMRLLGLLLVGALLACVPKLLSSTSPPAAVSSNGFVSAPLPDAMAANPHQVLVVGPDCDSPEGVKTRELTRQLIQHNIPVQQASSVAFGSDSGTDFEAIDRVDQVMQAGSPIVFVRGKAKANPGIEEVIAEYHQPSSK</sequence>
<gene>
    <name evidence="1" type="ORF">DO97_08685</name>
</gene>
<name>A0A098TIQ4_9CYAN</name>
<accession>A0A098TIQ4</accession>
<protein>
    <submittedName>
        <fullName evidence="1">Uncharacterized protein</fullName>
    </submittedName>
</protein>
<keyword evidence="2" id="KW-1185">Reference proteome</keyword>
<evidence type="ECO:0000313" key="1">
    <source>
        <dbReference type="EMBL" id="KGF72440.1"/>
    </source>
</evidence>
<comment type="caution">
    <text evidence="1">The sequence shown here is derived from an EMBL/GenBank/DDBJ whole genome shotgun (WGS) entry which is preliminary data.</text>
</comment>
<dbReference type="OrthoDB" id="5974995at2"/>